<keyword evidence="3" id="KW-0238">DNA-binding</keyword>
<dbReference type="InterPro" id="IPR000847">
    <property type="entry name" value="LysR_HTH_N"/>
</dbReference>
<comment type="caution">
    <text evidence="6">The sequence shown here is derived from an EMBL/GenBank/DDBJ whole genome shotgun (WGS) entry which is preliminary data.</text>
</comment>
<dbReference type="RefSeq" id="WP_260420460.1">
    <property type="nucleotide sequence ID" value="NZ_JACHLK010000023.1"/>
</dbReference>
<organism evidence="6 7">
    <name type="scientific">Acidovorax soli</name>
    <dbReference type="NCBI Taxonomy" id="592050"/>
    <lineage>
        <taxon>Bacteria</taxon>
        <taxon>Pseudomonadati</taxon>
        <taxon>Pseudomonadota</taxon>
        <taxon>Betaproteobacteria</taxon>
        <taxon>Burkholderiales</taxon>
        <taxon>Comamonadaceae</taxon>
        <taxon>Acidovorax</taxon>
    </lineage>
</organism>
<dbReference type="SUPFAM" id="SSF53850">
    <property type="entry name" value="Periplasmic binding protein-like II"/>
    <property type="match status" value="1"/>
</dbReference>
<dbReference type="InterPro" id="IPR005119">
    <property type="entry name" value="LysR_subst-bd"/>
</dbReference>
<dbReference type="PANTHER" id="PTHR30537:SF74">
    <property type="entry name" value="HTH-TYPE TRANSCRIPTIONAL REGULATOR TRPI"/>
    <property type="match status" value="1"/>
</dbReference>
<dbReference type="GO" id="GO:0006351">
    <property type="term" value="P:DNA-templated transcription"/>
    <property type="evidence" value="ECO:0007669"/>
    <property type="project" value="TreeGrafter"/>
</dbReference>
<evidence type="ECO:0000256" key="2">
    <source>
        <dbReference type="ARBA" id="ARBA00023015"/>
    </source>
</evidence>
<dbReference type="AlphaFoldDB" id="A0A7X0PL84"/>
<dbReference type="InterPro" id="IPR036388">
    <property type="entry name" value="WH-like_DNA-bd_sf"/>
</dbReference>
<dbReference type="Gene3D" id="3.40.190.10">
    <property type="entry name" value="Periplasmic binding protein-like II"/>
    <property type="match status" value="2"/>
</dbReference>
<dbReference type="FunFam" id="1.10.10.10:FF:000001">
    <property type="entry name" value="LysR family transcriptional regulator"/>
    <property type="match status" value="1"/>
</dbReference>
<accession>A0A7X0PL84</accession>
<evidence type="ECO:0000313" key="7">
    <source>
        <dbReference type="Proteomes" id="UP000575083"/>
    </source>
</evidence>
<dbReference type="SUPFAM" id="SSF46785">
    <property type="entry name" value="Winged helix' DNA-binding domain"/>
    <property type="match status" value="1"/>
</dbReference>
<evidence type="ECO:0000256" key="3">
    <source>
        <dbReference type="ARBA" id="ARBA00023125"/>
    </source>
</evidence>
<reference evidence="6 7" key="1">
    <citation type="submission" date="2020-08" db="EMBL/GenBank/DDBJ databases">
        <title>Functional genomics of gut bacteria from endangered species of beetles.</title>
        <authorList>
            <person name="Carlos-Shanley C."/>
        </authorList>
    </citation>
    <scope>NUCLEOTIDE SEQUENCE [LARGE SCALE GENOMIC DNA]</scope>
    <source>
        <strain evidence="6 7">S00198</strain>
    </source>
</reference>
<proteinExistence type="inferred from homology"/>
<dbReference type="CDD" id="cd08432">
    <property type="entry name" value="PBP2_GcdR_TrpI_HvrB_AmpR_like"/>
    <property type="match status" value="1"/>
</dbReference>
<dbReference type="PANTHER" id="PTHR30537">
    <property type="entry name" value="HTH-TYPE TRANSCRIPTIONAL REGULATOR"/>
    <property type="match status" value="1"/>
</dbReference>
<sequence>MSNDVSIAALQAFRAVARCGSFTAAADDLGCAQSAISRHIAALERHLAQTLVLRGHRQVQLTAAGQQYLETAVRALDELEHGAQRLARPSGAPPTVKILAMPSLAARWLVPRLTQLRQARIEVEIELATSIWDADYRKERFDLAIHYGDGAWPGARLLMPDSLVPVASPRLLANAAPRQIEDLQHFTWLHDSLRSSKWPQWLAALHQEGLAGQRHMKLQDTEITLTAAQAGLGIAMGHGPLIGNDLLEGRLVKAWPQHAPLAAGYHLLRSPRSARNAAARALADWLMDEAAPARTNAQTS</sequence>
<feature type="domain" description="HTH lysR-type" evidence="5">
    <location>
        <begin position="5"/>
        <end position="62"/>
    </location>
</feature>
<dbReference type="GO" id="GO:0043565">
    <property type="term" value="F:sequence-specific DNA binding"/>
    <property type="evidence" value="ECO:0007669"/>
    <property type="project" value="TreeGrafter"/>
</dbReference>
<dbReference type="InterPro" id="IPR036390">
    <property type="entry name" value="WH_DNA-bd_sf"/>
</dbReference>
<protein>
    <submittedName>
        <fullName evidence="6">LysR family glycine cleavage system transcriptional activator</fullName>
    </submittedName>
</protein>
<evidence type="ECO:0000256" key="4">
    <source>
        <dbReference type="ARBA" id="ARBA00023163"/>
    </source>
</evidence>
<dbReference type="Gene3D" id="1.10.10.10">
    <property type="entry name" value="Winged helix-like DNA-binding domain superfamily/Winged helix DNA-binding domain"/>
    <property type="match status" value="1"/>
</dbReference>
<dbReference type="InterPro" id="IPR058163">
    <property type="entry name" value="LysR-type_TF_proteobact-type"/>
</dbReference>
<dbReference type="Pfam" id="PF03466">
    <property type="entry name" value="LysR_substrate"/>
    <property type="match status" value="1"/>
</dbReference>
<keyword evidence="7" id="KW-1185">Reference proteome</keyword>
<dbReference type="PROSITE" id="PS50931">
    <property type="entry name" value="HTH_LYSR"/>
    <property type="match status" value="1"/>
</dbReference>
<comment type="similarity">
    <text evidence="1">Belongs to the LysR transcriptional regulatory family.</text>
</comment>
<dbReference type="Proteomes" id="UP000575083">
    <property type="component" value="Unassembled WGS sequence"/>
</dbReference>
<gene>
    <name evidence="6" type="ORF">HNP48_006555</name>
</gene>
<dbReference type="Pfam" id="PF00126">
    <property type="entry name" value="HTH_1"/>
    <property type="match status" value="1"/>
</dbReference>
<keyword evidence="2" id="KW-0805">Transcription regulation</keyword>
<evidence type="ECO:0000313" key="6">
    <source>
        <dbReference type="EMBL" id="MBB6563829.1"/>
    </source>
</evidence>
<dbReference type="PRINTS" id="PR00039">
    <property type="entry name" value="HTHLYSR"/>
</dbReference>
<keyword evidence="4" id="KW-0804">Transcription</keyword>
<name>A0A7X0PL84_9BURK</name>
<dbReference type="EMBL" id="JACHLK010000023">
    <property type="protein sequence ID" value="MBB6563829.1"/>
    <property type="molecule type" value="Genomic_DNA"/>
</dbReference>
<dbReference type="GO" id="GO:0003700">
    <property type="term" value="F:DNA-binding transcription factor activity"/>
    <property type="evidence" value="ECO:0007669"/>
    <property type="project" value="InterPro"/>
</dbReference>
<evidence type="ECO:0000259" key="5">
    <source>
        <dbReference type="PROSITE" id="PS50931"/>
    </source>
</evidence>
<evidence type="ECO:0000256" key="1">
    <source>
        <dbReference type="ARBA" id="ARBA00009437"/>
    </source>
</evidence>